<keyword evidence="1" id="KW-0436">Ligase</keyword>
<dbReference type="Pfam" id="PF00152">
    <property type="entry name" value="tRNA-synt_2"/>
    <property type="match status" value="1"/>
</dbReference>
<evidence type="ECO:0000256" key="4">
    <source>
        <dbReference type="ARBA" id="ARBA00023146"/>
    </source>
</evidence>
<proteinExistence type="predicted"/>
<reference evidence="7" key="1">
    <citation type="journal article" date="2020" name="Stud. Mycol.">
        <title>101 Dothideomycetes genomes: a test case for predicting lifestyles and emergence of pathogens.</title>
        <authorList>
            <person name="Haridas S."/>
            <person name="Albert R."/>
            <person name="Binder M."/>
            <person name="Bloem J."/>
            <person name="Labutti K."/>
            <person name="Salamov A."/>
            <person name="Andreopoulos B."/>
            <person name="Baker S."/>
            <person name="Barry K."/>
            <person name="Bills G."/>
            <person name="Bluhm B."/>
            <person name="Cannon C."/>
            <person name="Castanera R."/>
            <person name="Culley D."/>
            <person name="Daum C."/>
            <person name="Ezra D."/>
            <person name="Gonzalez J."/>
            <person name="Henrissat B."/>
            <person name="Kuo A."/>
            <person name="Liang C."/>
            <person name="Lipzen A."/>
            <person name="Lutzoni F."/>
            <person name="Magnuson J."/>
            <person name="Mondo S."/>
            <person name="Nolan M."/>
            <person name="Ohm R."/>
            <person name="Pangilinan J."/>
            <person name="Park H.-J."/>
            <person name="Ramirez L."/>
            <person name="Alfaro M."/>
            <person name="Sun H."/>
            <person name="Tritt A."/>
            <person name="Yoshinaga Y."/>
            <person name="Zwiers L.-H."/>
            <person name="Turgeon B."/>
            <person name="Goodwin S."/>
            <person name="Spatafora J."/>
            <person name="Crous P."/>
            <person name="Grigoriev I."/>
        </authorList>
    </citation>
    <scope>NUCLEOTIDE SEQUENCE</scope>
    <source>
        <strain evidence="7">CBS 473.64</strain>
    </source>
</reference>
<keyword evidence="4" id="KW-0030">Aminoacyl-tRNA synthetase</keyword>
<dbReference type="GO" id="GO:0005524">
    <property type="term" value="F:ATP binding"/>
    <property type="evidence" value="ECO:0007669"/>
    <property type="project" value="UniProtKB-KW"/>
</dbReference>
<dbReference type="PANTHER" id="PTHR42918:SF5">
    <property type="entry name" value="LYSINE--TRNA LIGASE, MITOCHONDRIAL"/>
    <property type="match status" value="1"/>
</dbReference>
<dbReference type="Gene3D" id="3.30.930.10">
    <property type="entry name" value="Bira Bifunctional Protein, Domain 2"/>
    <property type="match status" value="1"/>
</dbReference>
<dbReference type="InterPro" id="IPR045864">
    <property type="entry name" value="aa-tRNA-synth_II/BPL/LPL"/>
</dbReference>
<dbReference type="SUPFAM" id="SSF55681">
    <property type="entry name" value="Class II aaRS and biotin synthetases"/>
    <property type="match status" value="1"/>
</dbReference>
<dbReference type="AlphaFoldDB" id="A0A6A6RWX4"/>
<dbReference type="EMBL" id="MU006790">
    <property type="protein sequence ID" value="KAF2638464.1"/>
    <property type="molecule type" value="Genomic_DNA"/>
</dbReference>
<accession>A0A6A6RWX4</accession>
<dbReference type="PRINTS" id="PR00982">
    <property type="entry name" value="TRNASYNTHLYS"/>
</dbReference>
<protein>
    <submittedName>
        <fullName evidence="7">Class II aaRS and biotin synthetase</fullName>
    </submittedName>
</protein>
<keyword evidence="8" id="KW-1185">Reference proteome</keyword>
<feature type="region of interest" description="Disordered" evidence="5">
    <location>
        <begin position="1"/>
        <end position="20"/>
    </location>
</feature>
<evidence type="ECO:0000256" key="3">
    <source>
        <dbReference type="ARBA" id="ARBA00022840"/>
    </source>
</evidence>
<dbReference type="PROSITE" id="PS50862">
    <property type="entry name" value="AA_TRNA_LIGASE_II"/>
    <property type="match status" value="1"/>
</dbReference>
<dbReference type="GO" id="GO:0000049">
    <property type="term" value="F:tRNA binding"/>
    <property type="evidence" value="ECO:0007669"/>
    <property type="project" value="TreeGrafter"/>
</dbReference>
<dbReference type="GO" id="GO:0005739">
    <property type="term" value="C:mitochondrion"/>
    <property type="evidence" value="ECO:0007669"/>
    <property type="project" value="TreeGrafter"/>
</dbReference>
<dbReference type="PANTHER" id="PTHR42918">
    <property type="entry name" value="LYSYL-TRNA SYNTHETASE"/>
    <property type="match status" value="1"/>
</dbReference>
<dbReference type="InterPro" id="IPR018149">
    <property type="entry name" value="Lys-tRNA-synth_II_C"/>
</dbReference>
<dbReference type="Proteomes" id="UP000799753">
    <property type="component" value="Unassembled WGS sequence"/>
</dbReference>
<evidence type="ECO:0000259" key="6">
    <source>
        <dbReference type="PROSITE" id="PS50862"/>
    </source>
</evidence>
<dbReference type="OrthoDB" id="21243at2759"/>
<feature type="domain" description="Aminoacyl-transfer RNA synthetases class-II family profile" evidence="6">
    <location>
        <begin position="221"/>
        <end position="546"/>
    </location>
</feature>
<dbReference type="InterPro" id="IPR006195">
    <property type="entry name" value="aa-tRNA-synth_II"/>
</dbReference>
<evidence type="ECO:0000313" key="8">
    <source>
        <dbReference type="Proteomes" id="UP000799753"/>
    </source>
</evidence>
<dbReference type="InterPro" id="IPR004364">
    <property type="entry name" value="Aa-tRNA-synt_II"/>
</dbReference>
<sequence>MRHTSATPQPHCESRDFQMGPMNRTPLPFLRPYLYGGLSPRARPEVARAYNAVRTRTLAALSSESLGPLPVEKQIRIDTLRNHRPLASYHPRLEEVSSDSTAIPLRDFISKYERIQETQPELVDVFGQKLQVMLQEKNLPEQWRKENFVNVQKVMRRGDWVYFKGQPHRTKAGELSLLVKFPPQWLAPCLHHVPETVESVVTLARNPHVNQLTRKQPGDTLRLRAVIYAHIRKSLVRDGFLEVETPILDAKAGGAIARPFETVANDISKTTIRLRIAPELNLKRLIVGGQDRIFEIGRAFRNEGIDNTHNPEFSTCEFYEVGATLPELMERTEKLINGLNSAVELHRPTSYPSLTKLEDIDFTTPFKQLRFIPTIEKATGMEIPPLRTEKTLDQLIAMFGKLRIPLPTNPTLPRLLETLAEIYIEPLCTDAPTWITHHPEVLSPLAKSYSDVLSNGQVVAPRAELFIDGREYVNTYEEENSPFEQRKKFLAQLHHHPPESESDREIDESYLEVLEWGMPPTGGWGCGLDRLVMLFACRRRIADVLPFGSLRHVVSLSRNSLSSQ</sequence>
<evidence type="ECO:0000313" key="7">
    <source>
        <dbReference type="EMBL" id="KAF2638464.1"/>
    </source>
</evidence>
<evidence type="ECO:0000256" key="2">
    <source>
        <dbReference type="ARBA" id="ARBA00022741"/>
    </source>
</evidence>
<dbReference type="SUPFAM" id="SSF50249">
    <property type="entry name" value="Nucleic acid-binding proteins"/>
    <property type="match status" value="1"/>
</dbReference>
<dbReference type="InterPro" id="IPR012340">
    <property type="entry name" value="NA-bd_OB-fold"/>
</dbReference>
<gene>
    <name evidence="7" type="ORF">P280DRAFT_482322</name>
</gene>
<keyword evidence="2" id="KW-0547">Nucleotide-binding</keyword>
<evidence type="ECO:0000256" key="5">
    <source>
        <dbReference type="SAM" id="MobiDB-lite"/>
    </source>
</evidence>
<organism evidence="7 8">
    <name type="scientific">Massarina eburnea CBS 473.64</name>
    <dbReference type="NCBI Taxonomy" id="1395130"/>
    <lineage>
        <taxon>Eukaryota</taxon>
        <taxon>Fungi</taxon>
        <taxon>Dikarya</taxon>
        <taxon>Ascomycota</taxon>
        <taxon>Pezizomycotina</taxon>
        <taxon>Dothideomycetes</taxon>
        <taxon>Pleosporomycetidae</taxon>
        <taxon>Pleosporales</taxon>
        <taxon>Massarineae</taxon>
        <taxon>Massarinaceae</taxon>
        <taxon>Massarina</taxon>
    </lineage>
</organism>
<name>A0A6A6RWX4_9PLEO</name>
<dbReference type="GO" id="GO:0004824">
    <property type="term" value="F:lysine-tRNA ligase activity"/>
    <property type="evidence" value="ECO:0007669"/>
    <property type="project" value="InterPro"/>
</dbReference>
<keyword evidence="3" id="KW-0067">ATP-binding</keyword>
<evidence type="ECO:0000256" key="1">
    <source>
        <dbReference type="ARBA" id="ARBA00022598"/>
    </source>
</evidence>
<dbReference type="Gene3D" id="2.40.50.140">
    <property type="entry name" value="Nucleic acid-binding proteins"/>
    <property type="match status" value="1"/>
</dbReference>
<dbReference type="GO" id="GO:0070154">
    <property type="term" value="P:mitochondrial lysyl-tRNA aminoacylation"/>
    <property type="evidence" value="ECO:0007669"/>
    <property type="project" value="TreeGrafter"/>
</dbReference>